<evidence type="ECO:0000313" key="9">
    <source>
        <dbReference type="Proteomes" id="UP001175271"/>
    </source>
</evidence>
<reference evidence="8" key="1">
    <citation type="submission" date="2023-06" db="EMBL/GenBank/DDBJ databases">
        <title>Genomic analysis of the entomopathogenic nematode Steinernema hermaphroditum.</title>
        <authorList>
            <person name="Schwarz E.M."/>
            <person name="Heppert J.K."/>
            <person name="Baniya A."/>
            <person name="Schwartz H.T."/>
            <person name="Tan C.-H."/>
            <person name="Antoshechkin I."/>
            <person name="Sternberg P.W."/>
            <person name="Goodrich-Blair H."/>
            <person name="Dillman A.R."/>
        </authorList>
    </citation>
    <scope>NUCLEOTIDE SEQUENCE</scope>
    <source>
        <strain evidence="8">PS9179</strain>
        <tissue evidence="8">Whole animal</tissue>
    </source>
</reference>
<keyword evidence="4 5" id="KW-0443">Lipid metabolism</keyword>
<evidence type="ECO:0000256" key="3">
    <source>
        <dbReference type="ARBA" id="ARBA00022963"/>
    </source>
</evidence>
<feature type="active site" description="Charge relay system" evidence="6">
    <location>
        <position position="326"/>
    </location>
</feature>
<comment type="caution">
    <text evidence="8">The sequence shown here is derived from an EMBL/GenBank/DDBJ whole genome shotgun (WGS) entry which is preliminary data.</text>
</comment>
<dbReference type="Pfam" id="PF03403">
    <property type="entry name" value="PAF-AH_p_II"/>
    <property type="match status" value="2"/>
</dbReference>
<feature type="region of interest" description="Disordered" evidence="7">
    <location>
        <begin position="121"/>
        <end position="154"/>
    </location>
</feature>
<dbReference type="InterPro" id="IPR016715">
    <property type="entry name" value="PAF_acetylhydro_eukaryote"/>
</dbReference>
<evidence type="ECO:0000256" key="7">
    <source>
        <dbReference type="SAM" id="MobiDB-lite"/>
    </source>
</evidence>
<dbReference type="InterPro" id="IPR029058">
    <property type="entry name" value="AB_hydrolase_fold"/>
</dbReference>
<evidence type="ECO:0000256" key="4">
    <source>
        <dbReference type="ARBA" id="ARBA00023098"/>
    </source>
</evidence>
<keyword evidence="2 5" id="KW-0378">Hydrolase</keyword>
<dbReference type="EMBL" id="JAUCMV010000004">
    <property type="protein sequence ID" value="KAK0406612.1"/>
    <property type="molecule type" value="Genomic_DNA"/>
</dbReference>
<feature type="active site" description="Charge relay system" evidence="6">
    <location>
        <position position="381"/>
    </location>
</feature>
<dbReference type="PANTHER" id="PTHR10272">
    <property type="entry name" value="PLATELET-ACTIVATING FACTOR ACETYLHYDROLASE"/>
    <property type="match status" value="1"/>
</dbReference>
<dbReference type="SUPFAM" id="SSF53474">
    <property type="entry name" value="alpha/beta-Hydrolases"/>
    <property type="match status" value="1"/>
</dbReference>
<organism evidence="8 9">
    <name type="scientific">Steinernema hermaphroditum</name>
    <dbReference type="NCBI Taxonomy" id="289476"/>
    <lineage>
        <taxon>Eukaryota</taxon>
        <taxon>Metazoa</taxon>
        <taxon>Ecdysozoa</taxon>
        <taxon>Nematoda</taxon>
        <taxon>Chromadorea</taxon>
        <taxon>Rhabditida</taxon>
        <taxon>Tylenchina</taxon>
        <taxon>Panagrolaimomorpha</taxon>
        <taxon>Strongyloidoidea</taxon>
        <taxon>Steinernematidae</taxon>
        <taxon>Steinernema</taxon>
    </lineage>
</organism>
<accession>A0AA39HIP9</accession>
<evidence type="ECO:0000313" key="8">
    <source>
        <dbReference type="EMBL" id="KAK0406612.1"/>
    </source>
</evidence>
<feature type="compositionally biased region" description="Low complexity" evidence="7">
    <location>
        <begin position="121"/>
        <end position="131"/>
    </location>
</feature>
<dbReference type="PANTHER" id="PTHR10272:SF0">
    <property type="entry name" value="PLATELET-ACTIVATING FACTOR ACETYLHYDROLASE"/>
    <property type="match status" value="1"/>
</dbReference>
<evidence type="ECO:0000256" key="5">
    <source>
        <dbReference type="PIRNR" id="PIRNR018169"/>
    </source>
</evidence>
<dbReference type="AlphaFoldDB" id="A0AA39HIP9"/>
<dbReference type="GO" id="GO:0016042">
    <property type="term" value="P:lipid catabolic process"/>
    <property type="evidence" value="ECO:0007669"/>
    <property type="project" value="UniProtKB-KW"/>
</dbReference>
<evidence type="ECO:0000256" key="2">
    <source>
        <dbReference type="ARBA" id="ARBA00022801"/>
    </source>
</evidence>
<dbReference type="Proteomes" id="UP001175271">
    <property type="component" value="Unassembled WGS sequence"/>
</dbReference>
<name>A0AA39HIP9_9BILA</name>
<keyword evidence="9" id="KW-1185">Reference proteome</keyword>
<sequence>MGIGASNLTSAACNRSNRIPTVGFGRFEVGCADLMVAHGSDGDAGVHARIFYPSGLGGQKPNGAQPSPKIEYPLWVPRREYLDGLAAYRQMSPRKLHFLFDWLVGDRRISAGWLRPLFTESPSAPKPSKSSVEISSDHDRLEITHSTSEHRRLSTSTRGDVTFPVVIFSHGLAGCRHFYSSFCTSLTSYGYVVAAIEHRDRSACFSYSYEVDPDTGTCRERPIMMRQLGANEKEFKLRNQQLHKRVSECVKMLHVLEELNMGQCAPADQRPKGSKIICGKKNFDWSQFKGRLDISKASVIGHSFGGATAIATSAFSTDFQTAVVLDGWMFPIEMDLYSRASQPTLFLNAGNWQWAENVMKMMKLDRSQAERLMFTFKDVVHQQFSDFGFLLPSFIGRKLGFQSETDPLRMAEATVEMTVAFLRRHSDGATAEEGLQETAERYADFCVPGTTVDLDEQGETPPTVKSNI</sequence>
<feature type="compositionally biased region" description="Basic and acidic residues" evidence="7">
    <location>
        <begin position="135"/>
        <end position="152"/>
    </location>
</feature>
<dbReference type="PIRSF" id="PIRSF018169">
    <property type="entry name" value="PAF_acetylhydrolase"/>
    <property type="match status" value="1"/>
</dbReference>
<evidence type="ECO:0000256" key="6">
    <source>
        <dbReference type="PIRSR" id="PIRSR018169-1"/>
    </source>
</evidence>
<protein>
    <recommendedName>
        <fullName evidence="1 5">1-alkyl-2-acetylglycerophosphocholine esterase</fullName>
        <ecNumber evidence="1 5">3.1.1.47</ecNumber>
    </recommendedName>
</protein>
<evidence type="ECO:0000256" key="1">
    <source>
        <dbReference type="ARBA" id="ARBA00013201"/>
    </source>
</evidence>
<dbReference type="Gene3D" id="3.40.50.1820">
    <property type="entry name" value="alpha/beta hydrolase"/>
    <property type="match status" value="1"/>
</dbReference>
<feature type="active site" description="Nucleophile" evidence="6">
    <location>
        <position position="303"/>
    </location>
</feature>
<proteinExistence type="predicted"/>
<dbReference type="GO" id="GO:0003847">
    <property type="term" value="F:1-alkyl-2-acetylglycerophosphocholine esterase activity"/>
    <property type="evidence" value="ECO:0007669"/>
    <property type="project" value="UniProtKB-UniRule"/>
</dbReference>
<gene>
    <name evidence="8" type="ORF">QR680_018689</name>
</gene>
<keyword evidence="3 5" id="KW-0442">Lipid degradation</keyword>
<dbReference type="EC" id="3.1.1.47" evidence="1 5"/>
<comment type="catalytic activity">
    <reaction evidence="5">
        <text>a 1-O-alkyl-2-acetyl-sn-glycero-3-phosphocholine + H2O = a 1-O-alkyl-sn-glycero-3-phosphocholine + acetate + H(+)</text>
        <dbReference type="Rhea" id="RHEA:17777"/>
        <dbReference type="ChEBI" id="CHEBI:15377"/>
        <dbReference type="ChEBI" id="CHEBI:15378"/>
        <dbReference type="ChEBI" id="CHEBI:30089"/>
        <dbReference type="ChEBI" id="CHEBI:30909"/>
        <dbReference type="ChEBI" id="CHEBI:36707"/>
        <dbReference type="EC" id="3.1.1.47"/>
    </reaction>
</comment>